<feature type="region of interest" description="Disordered" evidence="5">
    <location>
        <begin position="59"/>
        <end position="87"/>
    </location>
</feature>
<feature type="zinc finger region" description="dksA C4-type" evidence="4">
    <location>
        <begin position="125"/>
        <end position="149"/>
    </location>
</feature>
<evidence type="ECO:0000313" key="7">
    <source>
        <dbReference type="EMBL" id="OGL85808.1"/>
    </source>
</evidence>
<evidence type="ECO:0000256" key="3">
    <source>
        <dbReference type="ARBA" id="ARBA00022833"/>
    </source>
</evidence>
<sequence>MVRLKSFLGIFLSDGPRLLTGNNGCCILVFTPKNMDTQFLETIRENLLDKKGQLKQEIEDLTGQSEPSDGEYQLTPPDYGSDEDENSAEVAAFTTDLSVKEVLESSLRDVRSALARLEDGTYGICKYCEQPIDERRLLARPASSSCVNCKETMKSRV</sequence>
<gene>
    <name evidence="7" type="ORF">A3I40_02695</name>
</gene>
<dbReference type="STRING" id="1802407.A3I40_02695"/>
<dbReference type="Proteomes" id="UP000178723">
    <property type="component" value="Unassembled WGS sequence"/>
</dbReference>
<dbReference type="GO" id="GO:0008270">
    <property type="term" value="F:zinc ion binding"/>
    <property type="evidence" value="ECO:0007669"/>
    <property type="project" value="UniProtKB-KW"/>
</dbReference>
<dbReference type="SUPFAM" id="SSF109635">
    <property type="entry name" value="DnaK suppressor protein DksA, alpha-hairpin domain"/>
    <property type="match status" value="1"/>
</dbReference>
<organism evidence="7 8">
    <name type="scientific">Candidatus Uhrbacteria bacterium RIFCSPLOWO2_02_FULL_48_12</name>
    <dbReference type="NCBI Taxonomy" id="1802407"/>
    <lineage>
        <taxon>Bacteria</taxon>
        <taxon>Candidatus Uhriibacteriota</taxon>
    </lineage>
</organism>
<protein>
    <recommendedName>
        <fullName evidence="6">Zinc finger DksA/TraR C4-type domain-containing protein</fullName>
    </recommendedName>
</protein>
<evidence type="ECO:0000256" key="1">
    <source>
        <dbReference type="ARBA" id="ARBA00022723"/>
    </source>
</evidence>
<dbReference type="AlphaFoldDB" id="A0A1F7V6X5"/>
<feature type="domain" description="Zinc finger DksA/TraR C4-type" evidence="6">
    <location>
        <begin position="120"/>
        <end position="151"/>
    </location>
</feature>
<dbReference type="Pfam" id="PF01258">
    <property type="entry name" value="zf-dskA_traR"/>
    <property type="match status" value="1"/>
</dbReference>
<proteinExistence type="predicted"/>
<accession>A0A1F7V6X5</accession>
<dbReference type="InterPro" id="IPR037187">
    <property type="entry name" value="DnaK_N"/>
</dbReference>
<evidence type="ECO:0000256" key="2">
    <source>
        <dbReference type="ARBA" id="ARBA00022771"/>
    </source>
</evidence>
<evidence type="ECO:0000256" key="5">
    <source>
        <dbReference type="SAM" id="MobiDB-lite"/>
    </source>
</evidence>
<evidence type="ECO:0000259" key="6">
    <source>
        <dbReference type="Pfam" id="PF01258"/>
    </source>
</evidence>
<keyword evidence="1" id="KW-0479">Metal-binding</keyword>
<dbReference type="PANTHER" id="PTHR33823">
    <property type="entry name" value="RNA POLYMERASE-BINDING TRANSCRIPTION FACTOR DKSA-RELATED"/>
    <property type="match status" value="1"/>
</dbReference>
<keyword evidence="2" id="KW-0863">Zinc-finger</keyword>
<dbReference type="EMBL" id="MGEP01000060">
    <property type="protein sequence ID" value="OGL85808.1"/>
    <property type="molecule type" value="Genomic_DNA"/>
</dbReference>
<evidence type="ECO:0000313" key="8">
    <source>
        <dbReference type="Proteomes" id="UP000178723"/>
    </source>
</evidence>
<keyword evidence="3" id="KW-0862">Zinc</keyword>
<dbReference type="PANTHER" id="PTHR33823:SF4">
    <property type="entry name" value="GENERAL STRESS PROTEIN 16O"/>
    <property type="match status" value="1"/>
</dbReference>
<reference evidence="7 8" key="1">
    <citation type="journal article" date="2016" name="Nat. Commun.">
        <title>Thousands of microbial genomes shed light on interconnected biogeochemical processes in an aquifer system.</title>
        <authorList>
            <person name="Anantharaman K."/>
            <person name="Brown C.T."/>
            <person name="Hug L.A."/>
            <person name="Sharon I."/>
            <person name="Castelle C.J."/>
            <person name="Probst A.J."/>
            <person name="Thomas B.C."/>
            <person name="Singh A."/>
            <person name="Wilkins M.J."/>
            <person name="Karaoz U."/>
            <person name="Brodie E.L."/>
            <person name="Williams K.H."/>
            <person name="Hubbard S.S."/>
            <person name="Banfield J.F."/>
        </authorList>
    </citation>
    <scope>NUCLEOTIDE SEQUENCE [LARGE SCALE GENOMIC DNA]</scope>
</reference>
<dbReference type="InterPro" id="IPR000962">
    <property type="entry name" value="Znf_DskA_TraR"/>
</dbReference>
<dbReference type="Gene3D" id="1.20.120.910">
    <property type="entry name" value="DksA, coiled-coil domain"/>
    <property type="match status" value="1"/>
</dbReference>
<comment type="caution">
    <text evidence="7">The sequence shown here is derived from an EMBL/GenBank/DDBJ whole genome shotgun (WGS) entry which is preliminary data.</text>
</comment>
<name>A0A1F7V6X5_9BACT</name>
<evidence type="ECO:0000256" key="4">
    <source>
        <dbReference type="PROSITE-ProRule" id="PRU00510"/>
    </source>
</evidence>
<dbReference type="SUPFAM" id="SSF57716">
    <property type="entry name" value="Glucocorticoid receptor-like (DNA-binding domain)"/>
    <property type="match status" value="1"/>
</dbReference>
<dbReference type="PROSITE" id="PS51128">
    <property type="entry name" value="ZF_DKSA_2"/>
    <property type="match status" value="1"/>
</dbReference>